<evidence type="ECO:0000313" key="3">
    <source>
        <dbReference type="EMBL" id="ACO03019.1"/>
    </source>
</evidence>
<keyword evidence="2" id="KW-0812">Transmembrane</keyword>
<feature type="repeat" description="TPR" evidence="1">
    <location>
        <begin position="249"/>
        <end position="282"/>
    </location>
</feature>
<keyword evidence="1" id="KW-0802">TPR repeat</keyword>
<evidence type="ECO:0000256" key="1">
    <source>
        <dbReference type="PROSITE-ProRule" id="PRU00339"/>
    </source>
</evidence>
<reference evidence="3 4" key="1">
    <citation type="journal article" date="2009" name="J. Bacteriol.">
        <title>Complete and draft genome sequences of six members of the Aquificales.</title>
        <authorList>
            <person name="Reysenbach A.L."/>
            <person name="Hamamura N."/>
            <person name="Podar M."/>
            <person name="Griffiths E."/>
            <person name="Ferreira S."/>
            <person name="Hochstein R."/>
            <person name="Heidelberg J."/>
            <person name="Johnson J."/>
            <person name="Mead D."/>
            <person name="Pohorille A."/>
            <person name="Sarmiento M."/>
            <person name="Schweighofer K."/>
            <person name="Seshadri R."/>
            <person name="Voytek M.A."/>
        </authorList>
    </citation>
    <scope>NUCLEOTIDE SEQUENCE [LARGE SCALE GENOMIC DNA]</scope>
    <source>
        <strain evidence="4">DSM 14350 / EX-H1</strain>
    </source>
</reference>
<dbReference type="InterPro" id="IPR019734">
    <property type="entry name" value="TPR_rpt"/>
</dbReference>
<dbReference type="SUPFAM" id="SSF48452">
    <property type="entry name" value="TPR-like"/>
    <property type="match status" value="1"/>
</dbReference>
<dbReference type="Gene3D" id="1.25.40.10">
    <property type="entry name" value="Tetratricopeptide repeat domain"/>
    <property type="match status" value="2"/>
</dbReference>
<dbReference type="InterPro" id="IPR011990">
    <property type="entry name" value="TPR-like_helical_dom_sf"/>
</dbReference>
<dbReference type="PROSITE" id="PS50005">
    <property type="entry name" value="TPR"/>
    <property type="match status" value="2"/>
</dbReference>
<feature type="transmembrane region" description="Helical" evidence="2">
    <location>
        <begin position="34"/>
        <end position="55"/>
    </location>
</feature>
<dbReference type="RefSeq" id="WP_012675258.1">
    <property type="nucleotide sequence ID" value="NC_012440.1"/>
</dbReference>
<protein>
    <submittedName>
        <fullName evidence="3">Tetratricopeptide repeat domain protein</fullName>
    </submittedName>
</protein>
<dbReference type="PaxDb" id="123214-PERMA_0971"/>
<dbReference type="HOGENOM" id="CLU_825974_0_0_0"/>
<dbReference type="Proteomes" id="UP000001366">
    <property type="component" value="Chromosome"/>
</dbReference>
<name>C0QQ11_PERMH</name>
<proteinExistence type="predicted"/>
<dbReference type="Pfam" id="PF13429">
    <property type="entry name" value="TPR_15"/>
    <property type="match status" value="1"/>
</dbReference>
<feature type="repeat" description="TPR" evidence="1">
    <location>
        <begin position="154"/>
        <end position="187"/>
    </location>
</feature>
<keyword evidence="2" id="KW-0472">Membrane</keyword>
<dbReference type="KEGG" id="pmx:PERMA_0971"/>
<dbReference type="OrthoDB" id="15560at2"/>
<dbReference type="SMART" id="SM00028">
    <property type="entry name" value="TPR"/>
    <property type="match status" value="3"/>
</dbReference>
<keyword evidence="4" id="KW-1185">Reference proteome</keyword>
<keyword evidence="2" id="KW-1133">Transmembrane helix</keyword>
<dbReference type="EMBL" id="CP001230">
    <property type="protein sequence ID" value="ACO03019.1"/>
    <property type="molecule type" value="Genomic_DNA"/>
</dbReference>
<sequence length="336" mass="38641">MSLMIQMLRKIKNKKGAKPVPPGLEVKKSVNKRVLILSVITLILIGSGMGIYYYLTAIPQQNILVSTEKIVREKPVNKHQTERVKNQVTSPREIKKEIKKESSGNEPLPPLDLVLNEIEQKVKKTDLQDISINKSEKEPVNIAIIKKEPDPAEISAYISLAEKNIKEGNLTEAYRYYKKVYSLKKTEDILNNLLVLAVETGNFDEMKKYLSDLKNEETVSSIAVKLIDNEDFYRAKDILDRYSEKEKKGYISYAYGYLYEANGDISRALFYYERAFTKNPSDPYIAYAFARMLEIKGITDEAYKIYKKILNLSCDDEFLINIVNERLKLLEALGER</sequence>
<dbReference type="AlphaFoldDB" id="C0QQ11"/>
<dbReference type="STRING" id="123214.PERMA_0971"/>
<accession>C0QQ11</accession>
<gene>
    <name evidence="3" type="ordered locus">PERMA_0971</name>
</gene>
<evidence type="ECO:0000313" key="4">
    <source>
        <dbReference type="Proteomes" id="UP000001366"/>
    </source>
</evidence>
<evidence type="ECO:0000256" key="2">
    <source>
        <dbReference type="SAM" id="Phobius"/>
    </source>
</evidence>
<dbReference type="eggNOG" id="COG0457">
    <property type="taxonomic scope" value="Bacteria"/>
</dbReference>
<organism evidence="3 4">
    <name type="scientific">Persephonella marina (strain DSM 14350 / EX-H1)</name>
    <dbReference type="NCBI Taxonomy" id="123214"/>
    <lineage>
        <taxon>Bacteria</taxon>
        <taxon>Pseudomonadati</taxon>
        <taxon>Aquificota</taxon>
        <taxon>Aquificia</taxon>
        <taxon>Aquificales</taxon>
        <taxon>Hydrogenothermaceae</taxon>
        <taxon>Persephonella</taxon>
    </lineage>
</organism>